<evidence type="ECO:0000313" key="3">
    <source>
        <dbReference type="Proteomes" id="UP000828390"/>
    </source>
</evidence>
<name>A0A9D4F561_DREPO</name>
<evidence type="ECO:0000313" key="2">
    <source>
        <dbReference type="EMBL" id="KAH3791173.1"/>
    </source>
</evidence>
<dbReference type="Proteomes" id="UP000828390">
    <property type="component" value="Unassembled WGS sequence"/>
</dbReference>
<proteinExistence type="predicted"/>
<evidence type="ECO:0000256" key="1">
    <source>
        <dbReference type="SAM" id="MobiDB-lite"/>
    </source>
</evidence>
<reference evidence="2" key="1">
    <citation type="journal article" date="2019" name="bioRxiv">
        <title>The Genome of the Zebra Mussel, Dreissena polymorpha: A Resource for Invasive Species Research.</title>
        <authorList>
            <person name="McCartney M.A."/>
            <person name="Auch B."/>
            <person name="Kono T."/>
            <person name="Mallez S."/>
            <person name="Zhang Y."/>
            <person name="Obille A."/>
            <person name="Becker A."/>
            <person name="Abrahante J.E."/>
            <person name="Garbe J."/>
            <person name="Badalamenti J.P."/>
            <person name="Herman A."/>
            <person name="Mangelson H."/>
            <person name="Liachko I."/>
            <person name="Sullivan S."/>
            <person name="Sone E.D."/>
            <person name="Koren S."/>
            <person name="Silverstein K.A.T."/>
            <person name="Beckman K.B."/>
            <person name="Gohl D.M."/>
        </authorList>
    </citation>
    <scope>NUCLEOTIDE SEQUENCE</scope>
    <source>
        <strain evidence="2">Duluth1</strain>
        <tissue evidence="2">Whole animal</tissue>
    </source>
</reference>
<protein>
    <submittedName>
        <fullName evidence="2">Uncharacterized protein</fullName>
    </submittedName>
</protein>
<organism evidence="2 3">
    <name type="scientific">Dreissena polymorpha</name>
    <name type="common">Zebra mussel</name>
    <name type="synonym">Mytilus polymorpha</name>
    <dbReference type="NCBI Taxonomy" id="45954"/>
    <lineage>
        <taxon>Eukaryota</taxon>
        <taxon>Metazoa</taxon>
        <taxon>Spiralia</taxon>
        <taxon>Lophotrochozoa</taxon>
        <taxon>Mollusca</taxon>
        <taxon>Bivalvia</taxon>
        <taxon>Autobranchia</taxon>
        <taxon>Heteroconchia</taxon>
        <taxon>Euheterodonta</taxon>
        <taxon>Imparidentia</taxon>
        <taxon>Neoheterodontei</taxon>
        <taxon>Myida</taxon>
        <taxon>Dreissenoidea</taxon>
        <taxon>Dreissenidae</taxon>
        <taxon>Dreissena</taxon>
    </lineage>
</organism>
<sequence length="141" mass="15742">MKIQTIRAVLLSISVVIEEIKTLNRQFAQQLDTQTTPLSSEDIVNPTANNLSKVQIRLTVPLLDSEAQNEILKRSHTLATINEDFPSDLWTHVYTDGSASRAVEDGGAGIRMRYPSGRNEKSTSWPQERGAALTKLRQKHS</sequence>
<reference evidence="2" key="2">
    <citation type="submission" date="2020-11" db="EMBL/GenBank/DDBJ databases">
        <authorList>
            <person name="McCartney M.A."/>
            <person name="Auch B."/>
            <person name="Kono T."/>
            <person name="Mallez S."/>
            <person name="Becker A."/>
            <person name="Gohl D.M."/>
            <person name="Silverstein K.A.T."/>
            <person name="Koren S."/>
            <person name="Bechman K.B."/>
            <person name="Herman A."/>
            <person name="Abrahante J.E."/>
            <person name="Garbe J."/>
        </authorList>
    </citation>
    <scope>NUCLEOTIDE SEQUENCE</scope>
    <source>
        <strain evidence="2">Duluth1</strain>
        <tissue evidence="2">Whole animal</tissue>
    </source>
</reference>
<keyword evidence="3" id="KW-1185">Reference proteome</keyword>
<dbReference type="EMBL" id="JAIWYP010000007">
    <property type="protein sequence ID" value="KAH3791173.1"/>
    <property type="molecule type" value="Genomic_DNA"/>
</dbReference>
<accession>A0A9D4F561</accession>
<dbReference type="AlphaFoldDB" id="A0A9D4F561"/>
<comment type="caution">
    <text evidence="2">The sequence shown here is derived from an EMBL/GenBank/DDBJ whole genome shotgun (WGS) entry which is preliminary data.</text>
</comment>
<gene>
    <name evidence="2" type="ORF">DPMN_144653</name>
</gene>
<feature type="region of interest" description="Disordered" evidence="1">
    <location>
        <begin position="101"/>
        <end position="141"/>
    </location>
</feature>